<evidence type="ECO:0000259" key="6">
    <source>
        <dbReference type="Pfam" id="PF03865"/>
    </source>
</evidence>
<keyword evidence="2" id="KW-0812">Transmembrane</keyword>
<dbReference type="Pfam" id="PF03865">
    <property type="entry name" value="ShlB"/>
    <property type="match status" value="1"/>
</dbReference>
<dbReference type="InterPro" id="IPR051544">
    <property type="entry name" value="TPS_OM_transporter"/>
</dbReference>
<organism evidence="8 9">
    <name type="scientific">Candidatus Symbiobacter mobilis CR</name>
    <dbReference type="NCBI Taxonomy" id="946483"/>
    <lineage>
        <taxon>Bacteria</taxon>
        <taxon>Pseudomonadati</taxon>
        <taxon>Pseudomonadota</taxon>
        <taxon>Betaproteobacteria</taxon>
        <taxon>Burkholderiales</taxon>
        <taxon>Comamonadaceae</taxon>
    </lineage>
</organism>
<feature type="region of interest" description="Disordered" evidence="4">
    <location>
        <begin position="29"/>
        <end position="56"/>
    </location>
</feature>
<feature type="compositionally biased region" description="Low complexity" evidence="4">
    <location>
        <begin position="38"/>
        <end position="56"/>
    </location>
</feature>
<dbReference type="KEGG" id="cbx:Cenrod_0212"/>
<feature type="domain" description="Polypeptide-transport-associated ShlB-type" evidence="7">
    <location>
        <begin position="66"/>
        <end position="138"/>
    </location>
</feature>
<dbReference type="HOGENOM" id="CLU_037019_0_0_4"/>
<dbReference type="Pfam" id="PF08479">
    <property type="entry name" value="POTRA_2"/>
    <property type="match status" value="1"/>
</dbReference>
<sequence length="560" mass="59998">MNRSSLCTLALFLGALPWAAQAQNISAQPVAPSPVAPPTAAVSAPQGAAAPEEPALAQPTGATAKFRILGYDVEGDNPIPVAESERIMAPFVSEQATLLTLQQATATFEAAMKERGYPLHRVALPPQDLGGRVKLVIVKFVIGKVTVEGNQQYSEANIRASVPELQSGAVPNFTKLSVQTAISNENPGKQMQVSLKESEEADKIDVKLLVKESRSWGLAAGLTNTGTEATGKDRYTLIGNHANLFGIDHQFSGAFTTSLERGKDVQQLGLNYRIPFYAYGGVLGLSYTESDVVGSFGTFHSTGAGRTAGLNYSYYAAPVGGWKSYWTVGLDQKTFAPTKINKIVLPGQVERVSKPLTVGYTAKVESDAMVWGFNVDMAFNTSQGDAGSLAAYQAEDPRVQKTRWKALRAGANLMSALSKGWLWSAKGQLQYSPTALISGEQFGIGGTTSVRGTDERPVSGDSGASFGVELTSPEWWEGVRTIGFFDTGWVHNRAEEVNPSKLRNDQLTSVGLGLRYVNGPYAVNLDWGVLVKGSSQPETAGSTVPRSGDQKIHWNLQARF</sequence>
<feature type="chain" id="PRO_5004662812" evidence="5">
    <location>
        <begin position="23"/>
        <end position="560"/>
    </location>
</feature>
<feature type="signal peptide" evidence="5">
    <location>
        <begin position="1"/>
        <end position="22"/>
    </location>
</feature>
<dbReference type="PANTHER" id="PTHR34597:SF6">
    <property type="entry name" value="BLR6126 PROTEIN"/>
    <property type="match status" value="1"/>
</dbReference>
<evidence type="ECO:0000256" key="4">
    <source>
        <dbReference type="SAM" id="MobiDB-lite"/>
    </source>
</evidence>
<keyword evidence="1" id="KW-0472">Membrane</keyword>
<dbReference type="GO" id="GO:0008320">
    <property type="term" value="F:protein transmembrane transporter activity"/>
    <property type="evidence" value="ECO:0007669"/>
    <property type="project" value="TreeGrafter"/>
</dbReference>
<dbReference type="AlphaFoldDB" id="U5N520"/>
<evidence type="ECO:0000256" key="3">
    <source>
        <dbReference type="ARBA" id="ARBA00023237"/>
    </source>
</evidence>
<protein>
    <submittedName>
        <fullName evidence="8">Hemolysin activation/secretion protein</fullName>
    </submittedName>
</protein>
<keyword evidence="9" id="KW-1185">Reference proteome</keyword>
<dbReference type="EMBL" id="CP004885">
    <property type="protein sequence ID" value="AGX86340.1"/>
    <property type="molecule type" value="Genomic_DNA"/>
</dbReference>
<accession>U5N520</accession>
<dbReference type="eggNOG" id="COG2831">
    <property type="taxonomic scope" value="Bacteria"/>
</dbReference>
<dbReference type="Proteomes" id="UP000017184">
    <property type="component" value="Chromosome"/>
</dbReference>
<evidence type="ECO:0000259" key="7">
    <source>
        <dbReference type="Pfam" id="PF08479"/>
    </source>
</evidence>
<keyword evidence="1" id="KW-1134">Transmembrane beta strand</keyword>
<reference evidence="8 9" key="1">
    <citation type="journal article" date="2013" name="Genome Biol.">
        <title>Genomic analysis reveals key aspects of prokaryotic symbiosis in the phototrophic consortium "Chlorochromatium aggregatum".</title>
        <authorList>
            <person name="Liu Z."/>
            <person name="Muller J."/>
            <person name="Li T."/>
            <person name="Alvey R.M."/>
            <person name="Vogl K."/>
            <person name="Frigaard N.U."/>
            <person name="Rockwell N.C."/>
            <person name="Boyd E.S."/>
            <person name="Tomsho L.P."/>
            <person name="Schuster S.C."/>
            <person name="Henke P."/>
            <person name="Rohde M."/>
            <person name="Overmann J."/>
            <person name="Bryant D.A."/>
        </authorList>
    </citation>
    <scope>NUCLEOTIDE SEQUENCE [LARGE SCALE GENOMIC DNA]</scope>
    <source>
        <strain evidence="8">CR</strain>
    </source>
</reference>
<gene>
    <name evidence="8" type="ORF">Cenrod_0212</name>
</gene>
<dbReference type="PANTHER" id="PTHR34597">
    <property type="entry name" value="SLR1661 PROTEIN"/>
    <property type="match status" value="1"/>
</dbReference>
<keyword evidence="3" id="KW-0998">Cell outer membrane</keyword>
<dbReference type="Gene3D" id="2.40.160.50">
    <property type="entry name" value="membrane protein fhac: a member of the omp85/tpsb transporter family"/>
    <property type="match status" value="1"/>
</dbReference>
<evidence type="ECO:0000313" key="8">
    <source>
        <dbReference type="EMBL" id="AGX86340.1"/>
    </source>
</evidence>
<dbReference type="STRING" id="946483.Cenrod_0212"/>
<evidence type="ECO:0000256" key="2">
    <source>
        <dbReference type="ARBA" id="ARBA00022692"/>
    </source>
</evidence>
<dbReference type="InterPro" id="IPR013686">
    <property type="entry name" value="Polypept-transport_assoc_ShlB"/>
</dbReference>
<dbReference type="GO" id="GO:0098046">
    <property type="term" value="C:type V protein secretion system complex"/>
    <property type="evidence" value="ECO:0007669"/>
    <property type="project" value="TreeGrafter"/>
</dbReference>
<dbReference type="GO" id="GO:0046819">
    <property type="term" value="P:protein secretion by the type V secretion system"/>
    <property type="evidence" value="ECO:0007669"/>
    <property type="project" value="TreeGrafter"/>
</dbReference>
<evidence type="ECO:0000256" key="5">
    <source>
        <dbReference type="SAM" id="SignalP"/>
    </source>
</evidence>
<dbReference type="InterPro" id="IPR005565">
    <property type="entry name" value="Hemolysn_activator_HlyB_C"/>
</dbReference>
<evidence type="ECO:0000313" key="9">
    <source>
        <dbReference type="Proteomes" id="UP000017184"/>
    </source>
</evidence>
<feature type="domain" description="Haemolysin activator HlyB C-terminal" evidence="6">
    <location>
        <begin position="204"/>
        <end position="515"/>
    </location>
</feature>
<keyword evidence="5" id="KW-0732">Signal</keyword>
<evidence type="ECO:0000256" key="1">
    <source>
        <dbReference type="ARBA" id="ARBA00022452"/>
    </source>
</evidence>
<name>U5N520_9BURK</name>
<dbReference type="OrthoDB" id="9763372at2"/>
<dbReference type="Gene3D" id="3.10.20.310">
    <property type="entry name" value="membrane protein fhac"/>
    <property type="match status" value="1"/>
</dbReference>
<dbReference type="RefSeq" id="WP_022771163.1">
    <property type="nucleotide sequence ID" value="NC_022576.1"/>
</dbReference>
<proteinExistence type="predicted"/>